<feature type="chain" id="PRO_5045256447" description="Poly(3-hydroxybutyrate) depolymerase" evidence="2">
    <location>
        <begin position="24"/>
        <end position="255"/>
    </location>
</feature>
<dbReference type="Proteomes" id="UP001480955">
    <property type="component" value="Unassembled WGS sequence"/>
</dbReference>
<reference evidence="3 4" key="1">
    <citation type="submission" date="2024-06" db="EMBL/GenBank/DDBJ databases">
        <authorList>
            <person name="Campbell A.G."/>
        </authorList>
    </citation>
    <scope>NUCLEOTIDE SEQUENCE [LARGE SCALE GENOMIC DNA]</scope>
    <source>
        <strain evidence="3 4">EM12</strain>
    </source>
</reference>
<dbReference type="RefSeq" id="WP_350394613.1">
    <property type="nucleotide sequence ID" value="NZ_JBELQE010000067.1"/>
</dbReference>
<dbReference type="InterPro" id="IPR050955">
    <property type="entry name" value="Plant_Biomass_Hydrol_Est"/>
</dbReference>
<feature type="signal peptide" evidence="2">
    <location>
        <begin position="1"/>
        <end position="23"/>
    </location>
</feature>
<proteinExistence type="predicted"/>
<comment type="caution">
    <text evidence="3">The sequence shown here is derived from an EMBL/GenBank/DDBJ whole genome shotgun (WGS) entry which is preliminary data.</text>
</comment>
<dbReference type="SUPFAM" id="SSF53474">
    <property type="entry name" value="alpha/beta-Hydrolases"/>
    <property type="match status" value="1"/>
</dbReference>
<name>A0ABV1QMI5_9HYPH</name>
<dbReference type="Gene3D" id="3.40.50.1820">
    <property type="entry name" value="alpha/beta hydrolase"/>
    <property type="match status" value="1"/>
</dbReference>
<dbReference type="EMBL" id="JBELQE010000067">
    <property type="protein sequence ID" value="MER2250535.1"/>
    <property type="molecule type" value="Genomic_DNA"/>
</dbReference>
<sequence length="255" mass="27694">MMHPWLAAALLVGSLAVPGTALGAEASDPAPEGEQTIRSAPDTASYRLFVPRGYAAMPAQQWPLLVFLHDRDEPGDDADRLARSGPAAFLAAHRGLPLLVVSPRADGTGGAWDLDRLERLLTHLRATYRIDPARIYLSGAGAGGRATWTWMLERPRLFAAGTPVGGHDVVTADEGLERICLLKDVPIRASAIETPLIAGEGILKAMSAQARCPGGTRPARLEVSNDKRLSVRKSAIYNRPDWWLWLLEQRRPTTE</sequence>
<keyword evidence="4" id="KW-1185">Reference proteome</keyword>
<organism evidence="3 4">
    <name type="scientific">Methylorubrum podarium</name>
    <dbReference type="NCBI Taxonomy" id="200476"/>
    <lineage>
        <taxon>Bacteria</taxon>
        <taxon>Pseudomonadati</taxon>
        <taxon>Pseudomonadota</taxon>
        <taxon>Alphaproteobacteria</taxon>
        <taxon>Hyphomicrobiales</taxon>
        <taxon>Methylobacteriaceae</taxon>
        <taxon>Methylorubrum</taxon>
    </lineage>
</organism>
<evidence type="ECO:0000313" key="3">
    <source>
        <dbReference type="EMBL" id="MER2250535.1"/>
    </source>
</evidence>
<dbReference type="PANTHER" id="PTHR43037:SF1">
    <property type="entry name" value="BLL1128 PROTEIN"/>
    <property type="match status" value="1"/>
</dbReference>
<evidence type="ECO:0008006" key="5">
    <source>
        <dbReference type="Google" id="ProtNLM"/>
    </source>
</evidence>
<keyword evidence="1 2" id="KW-0732">Signal</keyword>
<evidence type="ECO:0000256" key="1">
    <source>
        <dbReference type="ARBA" id="ARBA00022729"/>
    </source>
</evidence>
<protein>
    <recommendedName>
        <fullName evidence="5">Poly(3-hydroxybutyrate) depolymerase</fullName>
    </recommendedName>
</protein>
<evidence type="ECO:0000256" key="2">
    <source>
        <dbReference type="SAM" id="SignalP"/>
    </source>
</evidence>
<gene>
    <name evidence="3" type="ORF">ABS772_11490</name>
</gene>
<evidence type="ECO:0000313" key="4">
    <source>
        <dbReference type="Proteomes" id="UP001480955"/>
    </source>
</evidence>
<dbReference type="PANTHER" id="PTHR43037">
    <property type="entry name" value="UNNAMED PRODUCT-RELATED"/>
    <property type="match status" value="1"/>
</dbReference>
<dbReference type="InterPro" id="IPR029058">
    <property type="entry name" value="AB_hydrolase_fold"/>
</dbReference>
<accession>A0ABV1QMI5</accession>